<dbReference type="OrthoDB" id="5563016at2759"/>
<feature type="compositionally biased region" description="Low complexity" evidence="1">
    <location>
        <begin position="325"/>
        <end position="351"/>
    </location>
</feature>
<evidence type="ECO:0000313" key="2">
    <source>
        <dbReference type="EMBL" id="RPA86504.1"/>
    </source>
</evidence>
<evidence type="ECO:0000256" key="1">
    <source>
        <dbReference type="SAM" id="MobiDB-lite"/>
    </source>
</evidence>
<dbReference type="EMBL" id="ML119649">
    <property type="protein sequence ID" value="RPA86504.1"/>
    <property type="molecule type" value="Genomic_DNA"/>
</dbReference>
<feature type="compositionally biased region" description="Polar residues" evidence="1">
    <location>
        <begin position="382"/>
        <end position="411"/>
    </location>
</feature>
<dbReference type="AlphaFoldDB" id="A0A3N4IXW3"/>
<keyword evidence="3" id="KW-1185">Reference proteome</keyword>
<feature type="compositionally biased region" description="Low complexity" evidence="1">
    <location>
        <begin position="16"/>
        <end position="52"/>
    </location>
</feature>
<feature type="compositionally biased region" description="Low complexity" evidence="1">
    <location>
        <begin position="68"/>
        <end position="87"/>
    </location>
</feature>
<reference evidence="2 3" key="1">
    <citation type="journal article" date="2018" name="Nat. Ecol. Evol.">
        <title>Pezizomycetes genomes reveal the molecular basis of ectomycorrhizal truffle lifestyle.</title>
        <authorList>
            <person name="Murat C."/>
            <person name="Payen T."/>
            <person name="Noel B."/>
            <person name="Kuo A."/>
            <person name="Morin E."/>
            <person name="Chen J."/>
            <person name="Kohler A."/>
            <person name="Krizsan K."/>
            <person name="Balestrini R."/>
            <person name="Da Silva C."/>
            <person name="Montanini B."/>
            <person name="Hainaut M."/>
            <person name="Levati E."/>
            <person name="Barry K.W."/>
            <person name="Belfiori B."/>
            <person name="Cichocki N."/>
            <person name="Clum A."/>
            <person name="Dockter R.B."/>
            <person name="Fauchery L."/>
            <person name="Guy J."/>
            <person name="Iotti M."/>
            <person name="Le Tacon F."/>
            <person name="Lindquist E.A."/>
            <person name="Lipzen A."/>
            <person name="Malagnac F."/>
            <person name="Mello A."/>
            <person name="Molinier V."/>
            <person name="Miyauchi S."/>
            <person name="Poulain J."/>
            <person name="Riccioni C."/>
            <person name="Rubini A."/>
            <person name="Sitrit Y."/>
            <person name="Splivallo R."/>
            <person name="Traeger S."/>
            <person name="Wang M."/>
            <person name="Zifcakova L."/>
            <person name="Wipf D."/>
            <person name="Zambonelli A."/>
            <person name="Paolocci F."/>
            <person name="Nowrousian M."/>
            <person name="Ottonello S."/>
            <person name="Baldrian P."/>
            <person name="Spatafora J.W."/>
            <person name="Henrissat B."/>
            <person name="Nagy L.G."/>
            <person name="Aury J.M."/>
            <person name="Wincker P."/>
            <person name="Grigoriev I.V."/>
            <person name="Bonfante P."/>
            <person name="Martin F.M."/>
        </authorList>
    </citation>
    <scope>NUCLEOTIDE SEQUENCE [LARGE SCALE GENOMIC DNA]</scope>
    <source>
        <strain evidence="2 3">RN42</strain>
    </source>
</reference>
<protein>
    <recommendedName>
        <fullName evidence="4">Protein BNI4</fullName>
    </recommendedName>
</protein>
<name>A0A3N4IXW3_ASCIM</name>
<feature type="compositionally biased region" description="Basic and acidic residues" evidence="1">
    <location>
        <begin position="121"/>
        <end position="133"/>
    </location>
</feature>
<feature type="region of interest" description="Disordered" evidence="1">
    <location>
        <begin position="575"/>
        <end position="627"/>
    </location>
</feature>
<feature type="compositionally biased region" description="Polar residues" evidence="1">
    <location>
        <begin position="314"/>
        <end position="324"/>
    </location>
</feature>
<organism evidence="2 3">
    <name type="scientific">Ascobolus immersus RN42</name>
    <dbReference type="NCBI Taxonomy" id="1160509"/>
    <lineage>
        <taxon>Eukaryota</taxon>
        <taxon>Fungi</taxon>
        <taxon>Dikarya</taxon>
        <taxon>Ascomycota</taxon>
        <taxon>Pezizomycotina</taxon>
        <taxon>Pezizomycetes</taxon>
        <taxon>Pezizales</taxon>
        <taxon>Ascobolaceae</taxon>
        <taxon>Ascobolus</taxon>
    </lineage>
</organism>
<evidence type="ECO:0008006" key="4">
    <source>
        <dbReference type="Google" id="ProtNLM"/>
    </source>
</evidence>
<gene>
    <name evidence="2" type="ORF">BJ508DRAFT_301866</name>
</gene>
<feature type="region of interest" description="Disordered" evidence="1">
    <location>
        <begin position="1"/>
        <end position="180"/>
    </location>
</feature>
<proteinExistence type="predicted"/>
<feature type="compositionally biased region" description="Basic and acidic residues" evidence="1">
    <location>
        <begin position="609"/>
        <end position="627"/>
    </location>
</feature>
<sequence length="764" mass="81215">MAQRQIQGGQQGNYGGNRNYGPAAGGQYAFNNSQAMAAQQKAQQNQNMRQGQPNLAGPMTYAQRVRYPPSESAASSSSGSSAPASRPVVMTVNRKPEDDKKNKPLSPPVAANTVPTATRPQPDRYKRSFKKTENNPPAATVSSNGSALPSGSGMAAIGALYTNPPHANSQPSLPRGSISGSDDLAGAINAPFAATLRSQSVDDIHTYQKPVVTTQHNLQNRRRSFGAFQVGAEAYNGVITDKEAGTGVYRSPSGVRGTAVVEQIRTVSAPRPIQIGSGQQQNTQRPALRPGTVVPIHSFQGPAASPNFARRGSAESTNSASSNQSPRVASGSSSRPSSARTDSSNNASNNADPQIPPRSSSADANRRINGPSPLSKPMTMNPDPNTYQEFPKPTNLNSDASNKPATPPQSGSSPAAEHLAALSLESKKGLKNRLRRALSFGSAAELRRAAANGHAEASRHGSRGHSNLVDEDPETARIARQQEAAGLGEGIYNGQGNIFMGSTDNISVSSTASSASVMLRKMGKGMKRSTRSLVGLFRPKSAIGLSSKSSSTELSVAQVTVVNVEAEQQRANVNADPHDQVGGGTGFPKLGHDGQSVSSRGTDSTRLGTAREEDIKPRSSGGVEKERQDIQAVRKGILKRAGSSSPIVKAQKPDFQLPTIGDNTKTEINIDGENYVISEPHFTNASGSNSAPTTPKMHPKYEVVFSPRITFHETWTSGEYDRKGDIATCNRLTPMLAQQIKEELNTFKMEMDVHEESRVYTHFF</sequence>
<dbReference type="GO" id="GO:0030036">
    <property type="term" value="P:actin cytoskeleton organization"/>
    <property type="evidence" value="ECO:0007669"/>
    <property type="project" value="TreeGrafter"/>
</dbReference>
<dbReference type="Proteomes" id="UP000275078">
    <property type="component" value="Unassembled WGS sequence"/>
</dbReference>
<dbReference type="PANTHER" id="PTHR12751:SF18">
    <property type="entry name" value="PHOSPHATASE AND ACTIN REGULATOR 1"/>
    <property type="match status" value="1"/>
</dbReference>
<accession>A0A3N4IXW3</accession>
<feature type="compositionally biased region" description="Polar residues" evidence="1">
    <location>
        <begin position="134"/>
        <end position="149"/>
    </location>
</feature>
<feature type="compositionally biased region" description="Polar residues" evidence="1">
    <location>
        <begin position="595"/>
        <end position="607"/>
    </location>
</feature>
<dbReference type="PANTHER" id="PTHR12751">
    <property type="entry name" value="PHOSPHATASE AND ACTIN REGULATOR PHACTR"/>
    <property type="match status" value="1"/>
</dbReference>
<feature type="region of interest" description="Disordered" evidence="1">
    <location>
        <begin position="292"/>
        <end position="417"/>
    </location>
</feature>
<dbReference type="STRING" id="1160509.A0A3N4IXW3"/>
<dbReference type="GO" id="GO:0003779">
    <property type="term" value="F:actin binding"/>
    <property type="evidence" value="ECO:0007669"/>
    <property type="project" value="TreeGrafter"/>
</dbReference>
<evidence type="ECO:0000313" key="3">
    <source>
        <dbReference type="Proteomes" id="UP000275078"/>
    </source>
</evidence>